<sequence length="130" mass="14873">MLEKHLEAESKLSTSPKSKLALSAAKSLEHFKKNFLKSEHSFALCLDPLNKAELYKILGTASFQTVKQLFEKEVHKMDAIPMKEETSEFNPFTSINFCLPAAIETELNLYYPETLKELFLYRSIVLANLE</sequence>
<evidence type="ECO:0000313" key="2">
    <source>
        <dbReference type="WBParaSite" id="ES5_v2.g20973.t1"/>
    </source>
</evidence>
<name>A0AC34FUK6_9BILA</name>
<reference evidence="2" key="1">
    <citation type="submission" date="2022-11" db="UniProtKB">
        <authorList>
            <consortium name="WormBaseParasite"/>
        </authorList>
    </citation>
    <scope>IDENTIFICATION</scope>
</reference>
<dbReference type="WBParaSite" id="ES5_v2.g20973.t1">
    <property type="protein sequence ID" value="ES5_v2.g20973.t1"/>
    <property type="gene ID" value="ES5_v2.g20973"/>
</dbReference>
<evidence type="ECO:0000313" key="1">
    <source>
        <dbReference type="Proteomes" id="UP000887579"/>
    </source>
</evidence>
<proteinExistence type="predicted"/>
<organism evidence="1 2">
    <name type="scientific">Panagrolaimus sp. ES5</name>
    <dbReference type="NCBI Taxonomy" id="591445"/>
    <lineage>
        <taxon>Eukaryota</taxon>
        <taxon>Metazoa</taxon>
        <taxon>Ecdysozoa</taxon>
        <taxon>Nematoda</taxon>
        <taxon>Chromadorea</taxon>
        <taxon>Rhabditida</taxon>
        <taxon>Tylenchina</taxon>
        <taxon>Panagrolaimomorpha</taxon>
        <taxon>Panagrolaimoidea</taxon>
        <taxon>Panagrolaimidae</taxon>
        <taxon>Panagrolaimus</taxon>
    </lineage>
</organism>
<accession>A0AC34FUK6</accession>
<dbReference type="Proteomes" id="UP000887579">
    <property type="component" value="Unplaced"/>
</dbReference>
<protein>
    <submittedName>
        <fullName evidence="2">Uncharacterized protein</fullName>
    </submittedName>
</protein>